<keyword evidence="5" id="KW-1185">Reference proteome</keyword>
<evidence type="ECO:0000313" key="4">
    <source>
        <dbReference type="EMBL" id="SEF76875.1"/>
    </source>
</evidence>
<feature type="region of interest" description="Disordered" evidence="2">
    <location>
        <begin position="222"/>
        <end position="394"/>
    </location>
</feature>
<evidence type="ECO:0000313" key="5">
    <source>
        <dbReference type="Proteomes" id="UP000236740"/>
    </source>
</evidence>
<dbReference type="EMBL" id="FNVN01000001">
    <property type="protein sequence ID" value="SEF76875.1"/>
    <property type="molecule type" value="Genomic_DNA"/>
</dbReference>
<accession>A0A1H5UPA0</accession>
<evidence type="ECO:0000256" key="1">
    <source>
        <dbReference type="SAM" id="Coils"/>
    </source>
</evidence>
<feature type="compositionally biased region" description="Low complexity" evidence="2">
    <location>
        <begin position="61"/>
        <end position="81"/>
    </location>
</feature>
<feature type="compositionally biased region" description="Basic and acidic residues" evidence="2">
    <location>
        <begin position="323"/>
        <end position="336"/>
    </location>
</feature>
<feature type="domain" description="DUF7096" evidence="3">
    <location>
        <begin position="11"/>
        <end position="242"/>
    </location>
</feature>
<feature type="compositionally biased region" description="Acidic residues" evidence="2">
    <location>
        <begin position="337"/>
        <end position="348"/>
    </location>
</feature>
<protein>
    <recommendedName>
        <fullName evidence="3">DUF7096 domain-containing protein</fullName>
    </recommendedName>
</protein>
<evidence type="ECO:0000256" key="2">
    <source>
        <dbReference type="SAM" id="MobiDB-lite"/>
    </source>
</evidence>
<evidence type="ECO:0000259" key="3">
    <source>
        <dbReference type="Pfam" id="PF23379"/>
    </source>
</evidence>
<gene>
    <name evidence="4" type="ORF">SAMN04488133_0672</name>
</gene>
<proteinExistence type="predicted"/>
<feature type="region of interest" description="Disordered" evidence="2">
    <location>
        <begin position="61"/>
        <end position="98"/>
    </location>
</feature>
<feature type="coiled-coil region" evidence="1">
    <location>
        <begin position="143"/>
        <end position="198"/>
    </location>
</feature>
<organism evidence="4 5">
    <name type="scientific">Halobellus limi</name>
    <dbReference type="NCBI Taxonomy" id="699433"/>
    <lineage>
        <taxon>Archaea</taxon>
        <taxon>Methanobacteriati</taxon>
        <taxon>Methanobacteriota</taxon>
        <taxon>Stenosarchaea group</taxon>
        <taxon>Halobacteria</taxon>
        <taxon>Halobacteriales</taxon>
        <taxon>Haloferacaceae</taxon>
        <taxon>Halobellus</taxon>
    </lineage>
</organism>
<dbReference type="AlphaFoldDB" id="A0A1H5UPA0"/>
<keyword evidence="1" id="KW-0175">Coiled coil</keyword>
<dbReference type="Proteomes" id="UP000236740">
    <property type="component" value="Unassembled WGS sequence"/>
</dbReference>
<dbReference type="Pfam" id="PF23379">
    <property type="entry name" value="DUF7096"/>
    <property type="match status" value="1"/>
</dbReference>
<name>A0A1H5UPA0_9EURY</name>
<sequence>MWFGGLPAVEMRPASTLLVALVVVVAAVPVGVAASTATGGSLSPAGGPVAAQVTDDGTAATNATETETGTESSPTATPSENASEEADSEPNASTEIAPGAKLAGVVAVQRTEIDSEVGSRAFGQRVAAAATNESKAAVIAENVNDSRERIETLRDRLAELERARESGEISEGRYRAQTAQVTAEINSVERRLDQANESASSLPAPVREAKGIDASNIERLRTDARNLSGPETAAIAREIAGDNPGRGMGDAPGRSGDAPGRDGDTPGRSGDVPGRSDGPAAGNESEDRRPEEAGNGDAGRADGSNSGTDGDGAPGRSGDPGADNDRREKNASRNDADESAESGDDDGGNDAGQSGDGDGDGGSDGSSGQSGDGSGQGGDAPGRSGDAPGRDRGE</sequence>
<dbReference type="InterPro" id="IPR055522">
    <property type="entry name" value="DUF7096"/>
</dbReference>
<feature type="compositionally biased region" description="Gly residues" evidence="2">
    <location>
        <begin position="354"/>
        <end position="380"/>
    </location>
</feature>
<reference evidence="4 5" key="1">
    <citation type="submission" date="2016-10" db="EMBL/GenBank/DDBJ databases">
        <authorList>
            <person name="de Groot N.N."/>
        </authorList>
    </citation>
    <scope>NUCLEOTIDE SEQUENCE [LARGE SCALE GENOMIC DNA]</scope>
    <source>
        <strain evidence="4 5">CGMCC 1.10331</strain>
    </source>
</reference>